<reference evidence="2" key="1">
    <citation type="journal article" date="2011" name="Genome Res.">
        <title>Phylogeny-wide analysis of social amoeba genomes highlights ancient origins for complex intercellular communication.</title>
        <authorList>
            <person name="Heidel A.J."/>
            <person name="Lawal H.M."/>
            <person name="Felder M."/>
            <person name="Schilde C."/>
            <person name="Helps N.R."/>
            <person name="Tunggal B."/>
            <person name="Rivero F."/>
            <person name="John U."/>
            <person name="Schleicher M."/>
            <person name="Eichinger L."/>
            <person name="Platzer M."/>
            <person name="Noegel A.A."/>
            <person name="Schaap P."/>
            <person name="Gloeckner G."/>
        </authorList>
    </citation>
    <scope>NUCLEOTIDE SEQUENCE [LARGE SCALE GENOMIC DNA]</scope>
    <source>
        <strain evidence="2">SH3</strain>
    </source>
</reference>
<evidence type="ECO:0000313" key="1">
    <source>
        <dbReference type="EMBL" id="EGG17205.1"/>
    </source>
</evidence>
<dbReference type="KEGG" id="dfa:DFA_08192"/>
<dbReference type="RefSeq" id="XP_004355689.1">
    <property type="nucleotide sequence ID" value="XM_004355636.1"/>
</dbReference>
<organism evidence="1 2">
    <name type="scientific">Cavenderia fasciculata</name>
    <name type="common">Slime mold</name>
    <name type="synonym">Dictyostelium fasciculatum</name>
    <dbReference type="NCBI Taxonomy" id="261658"/>
    <lineage>
        <taxon>Eukaryota</taxon>
        <taxon>Amoebozoa</taxon>
        <taxon>Evosea</taxon>
        <taxon>Eumycetozoa</taxon>
        <taxon>Dictyostelia</taxon>
        <taxon>Acytosteliales</taxon>
        <taxon>Cavenderiaceae</taxon>
        <taxon>Cavenderia</taxon>
    </lineage>
</organism>
<name>F4Q5E6_CACFS</name>
<dbReference type="OrthoDB" id="45007at2759"/>
<accession>F4Q5E6</accession>
<dbReference type="EMBL" id="GL883021">
    <property type="protein sequence ID" value="EGG17205.1"/>
    <property type="molecule type" value="Genomic_DNA"/>
</dbReference>
<evidence type="ECO:0008006" key="3">
    <source>
        <dbReference type="Google" id="ProtNLM"/>
    </source>
</evidence>
<dbReference type="PANTHER" id="PTHR45867">
    <property type="entry name" value="PURPLE ACID PHOSPHATASE"/>
    <property type="match status" value="1"/>
</dbReference>
<dbReference type="InterPro" id="IPR029052">
    <property type="entry name" value="Metallo-depent_PP-like"/>
</dbReference>
<dbReference type="Proteomes" id="UP000007797">
    <property type="component" value="Unassembled WGS sequence"/>
</dbReference>
<sequence length="78" mass="9521">MVCPGNHDIFYDLAAYRRTFLMPVESNDDNYYAFDYNGIHFISFSTELFIPFSPQHLWLESHYEICFEEYHFFYLNNL</sequence>
<gene>
    <name evidence="1" type="ORF">DFA_08192</name>
</gene>
<protein>
    <recommendedName>
        <fullName evidence="3">Calcineurin-like phosphoesterase domain-containing protein</fullName>
    </recommendedName>
</protein>
<dbReference type="PANTHER" id="PTHR45867:SF10">
    <property type="entry name" value="PURPLE ACID PHOSPHATASE"/>
    <property type="match status" value="1"/>
</dbReference>
<dbReference type="SUPFAM" id="SSF56300">
    <property type="entry name" value="Metallo-dependent phosphatases"/>
    <property type="match status" value="1"/>
</dbReference>
<proteinExistence type="predicted"/>
<dbReference type="AlphaFoldDB" id="F4Q5E6"/>
<keyword evidence="2" id="KW-1185">Reference proteome</keyword>
<dbReference type="GeneID" id="14869933"/>
<dbReference type="Gene3D" id="3.60.21.10">
    <property type="match status" value="1"/>
</dbReference>
<evidence type="ECO:0000313" key="2">
    <source>
        <dbReference type="Proteomes" id="UP000007797"/>
    </source>
</evidence>